<evidence type="ECO:0000313" key="2">
    <source>
        <dbReference type="Proteomes" id="UP001161247"/>
    </source>
</evidence>
<name>A0AAV1CH21_OLDCO</name>
<accession>A0AAV1CH21</accession>
<organism evidence="1 2">
    <name type="scientific">Oldenlandia corymbosa var. corymbosa</name>
    <dbReference type="NCBI Taxonomy" id="529605"/>
    <lineage>
        <taxon>Eukaryota</taxon>
        <taxon>Viridiplantae</taxon>
        <taxon>Streptophyta</taxon>
        <taxon>Embryophyta</taxon>
        <taxon>Tracheophyta</taxon>
        <taxon>Spermatophyta</taxon>
        <taxon>Magnoliopsida</taxon>
        <taxon>eudicotyledons</taxon>
        <taxon>Gunneridae</taxon>
        <taxon>Pentapetalae</taxon>
        <taxon>asterids</taxon>
        <taxon>lamiids</taxon>
        <taxon>Gentianales</taxon>
        <taxon>Rubiaceae</taxon>
        <taxon>Rubioideae</taxon>
        <taxon>Spermacoceae</taxon>
        <taxon>Hedyotis-Oldenlandia complex</taxon>
        <taxon>Oldenlandia</taxon>
    </lineage>
</organism>
<dbReference type="AlphaFoldDB" id="A0AAV1CH21"/>
<proteinExistence type="predicted"/>
<gene>
    <name evidence="1" type="ORF">OLC1_LOCUS5820</name>
</gene>
<sequence length="81" mass="8347">MYHIAQSTAIPTDLVSFAVKAVAGSSLPSISADSVAAAAASLSQPAGLGTSREAPLDCSHCNRPNHDVCDLLPTFLHRRCG</sequence>
<protein>
    <submittedName>
        <fullName evidence="1">OLC1v1030504C1</fullName>
    </submittedName>
</protein>
<reference evidence="1" key="1">
    <citation type="submission" date="2023-03" db="EMBL/GenBank/DDBJ databases">
        <authorList>
            <person name="Julca I."/>
        </authorList>
    </citation>
    <scope>NUCLEOTIDE SEQUENCE</scope>
</reference>
<dbReference type="EMBL" id="OX459119">
    <property type="protein sequence ID" value="CAI9094717.1"/>
    <property type="molecule type" value="Genomic_DNA"/>
</dbReference>
<keyword evidence="2" id="KW-1185">Reference proteome</keyword>
<dbReference type="Proteomes" id="UP001161247">
    <property type="component" value="Chromosome 2"/>
</dbReference>
<evidence type="ECO:0000313" key="1">
    <source>
        <dbReference type="EMBL" id="CAI9094717.1"/>
    </source>
</evidence>